<sequence length="684" mass="73513">MSKQLPHGSWPSSISAAQVAAGTKPLGGAAFAGEEVIIQQARPEQGGRITLWRHDAASGERRQELIPREYNVRSRVHEYGGASWVLLPGAEPDGWGIVFANFTDQRLYLISAPGAAPVALTPPNLEQGNPTLRFAELVPTAAGDAVLAIMEDLSGEPVRHIVAVPLDASAATDRAALNVLTPPARFVAFPRLSPDARQLAWISWEHPNMPWDGTELHLAALTGTSLRTAGLADERVIAGSGQTSVLQPEWVDGQRLAFISDASGWWNPYLYDVAAGTSRPLLQREEEFAGPLWQVGTTWYTVESENTLLVSHGTGLTGLSRLRIADGQLQPLRLPVTRIRPLQLRGRQLLAATSSMTQGEQISLIDLAAVDGRDAPGGTRDEAPTGDEAATRGATCLRPLARAIDQLPPADQLPQVEELEARNAEGEAVHALLYRPRNQGYRGPEGHKPPYITMVHGGPTSQAAATLSATIAYYTSRGIGVVDVNYGGSSGYGRAYRNRLRGQWGVVDVADTVAVIDALIERGIADPHRIGIEGGSAGGWTVLSALTNSDRFTAGISRYGVSDLVALVADTHDFESQYMFSLVGPYPQEAELYAQRAPINHLQDISCPVLVLQGDEDKVVPPAQSQVVVDELARRGIPHAYLLFAGEQHGFRQEANIIAALEASLAFYAQVFGFEADVPPLELS</sequence>
<dbReference type="InterPro" id="IPR050585">
    <property type="entry name" value="Xaa-Pro_dipeptidyl-ppase/CocE"/>
</dbReference>
<gene>
    <name evidence="2" type="ORF">GcLGCM259_2710</name>
</gene>
<accession>A0A5B7WWY9</accession>
<protein>
    <submittedName>
        <fullName evidence="2">TetR/AcrR family transcriptional regulator</fullName>
    </submittedName>
</protein>
<dbReference type="InterPro" id="IPR001375">
    <property type="entry name" value="Peptidase_S9_cat"/>
</dbReference>
<dbReference type="Proteomes" id="UP000307000">
    <property type="component" value="Chromosome"/>
</dbReference>
<dbReference type="Gene3D" id="2.120.10.30">
    <property type="entry name" value="TolB, C-terminal domain"/>
    <property type="match status" value="1"/>
</dbReference>
<dbReference type="PANTHER" id="PTHR43056:SF5">
    <property type="entry name" value="PEPTIDASE S9 PROLYL OLIGOPEPTIDASE CATALYTIC DOMAIN-CONTAINING PROTEIN"/>
    <property type="match status" value="1"/>
</dbReference>
<dbReference type="EMBL" id="CP034412">
    <property type="protein sequence ID" value="QCY48417.1"/>
    <property type="molecule type" value="Genomic_DNA"/>
</dbReference>
<dbReference type="KEGG" id="gcr:GcLGCM259_2710"/>
<dbReference type="SUPFAM" id="SSF53474">
    <property type="entry name" value="alpha/beta-Hydrolases"/>
    <property type="match status" value="1"/>
</dbReference>
<dbReference type="Pfam" id="PF00326">
    <property type="entry name" value="Peptidase_S9"/>
    <property type="match status" value="1"/>
</dbReference>
<evidence type="ECO:0000313" key="3">
    <source>
        <dbReference type="Proteomes" id="UP000307000"/>
    </source>
</evidence>
<reference evidence="2 3" key="1">
    <citation type="submission" date="2018-12" db="EMBL/GenBank/DDBJ databases">
        <title>Complete Genome Sequence of Glutamicibacter creatinolyticus strain LGCM259,isolated from an abscess of a 12-year-old mare in Italy.</title>
        <authorList>
            <person name="Santos R.G."/>
            <person name="Silva A.L."/>
            <person name="Seyffert N."/>
            <person name="Castro T.L.P."/>
            <person name="Attili A.R."/>
            <person name="Rifici C."/>
            <person name="Mazzullo G."/>
            <person name="Brenig B."/>
            <person name="Venanzi F."/>
            <person name="Azevedo V."/>
        </authorList>
    </citation>
    <scope>NUCLEOTIDE SEQUENCE [LARGE SCALE GENOMIC DNA]</scope>
    <source>
        <strain evidence="2 3">LGCM 259</strain>
    </source>
</reference>
<feature type="domain" description="Peptidase S9 prolyl oligopeptidase catalytic" evidence="1">
    <location>
        <begin position="467"/>
        <end position="673"/>
    </location>
</feature>
<dbReference type="Gene3D" id="3.40.50.1820">
    <property type="entry name" value="alpha/beta hydrolase"/>
    <property type="match status" value="1"/>
</dbReference>
<dbReference type="InterPro" id="IPR029058">
    <property type="entry name" value="AB_hydrolase_fold"/>
</dbReference>
<keyword evidence="3" id="KW-1185">Reference proteome</keyword>
<proteinExistence type="predicted"/>
<name>A0A5B7WWY9_9MICC</name>
<dbReference type="SUPFAM" id="SSF82171">
    <property type="entry name" value="DPP6 N-terminal domain-like"/>
    <property type="match status" value="1"/>
</dbReference>
<evidence type="ECO:0000259" key="1">
    <source>
        <dbReference type="Pfam" id="PF00326"/>
    </source>
</evidence>
<dbReference type="InterPro" id="IPR011042">
    <property type="entry name" value="6-blade_b-propeller_TolB-like"/>
</dbReference>
<dbReference type="PANTHER" id="PTHR43056">
    <property type="entry name" value="PEPTIDASE S9 PROLYL OLIGOPEPTIDASE"/>
    <property type="match status" value="1"/>
</dbReference>
<dbReference type="RefSeq" id="WP_138926980.1">
    <property type="nucleotide sequence ID" value="NZ_CP034412.1"/>
</dbReference>
<organism evidence="2 3">
    <name type="scientific">Glutamicibacter creatinolyticus</name>
    <dbReference type="NCBI Taxonomy" id="162496"/>
    <lineage>
        <taxon>Bacteria</taxon>
        <taxon>Bacillati</taxon>
        <taxon>Actinomycetota</taxon>
        <taxon>Actinomycetes</taxon>
        <taxon>Micrococcales</taxon>
        <taxon>Micrococcaceae</taxon>
        <taxon>Glutamicibacter</taxon>
    </lineage>
</organism>
<dbReference type="AlphaFoldDB" id="A0A5B7WWY9"/>
<dbReference type="GO" id="GO:0006508">
    <property type="term" value="P:proteolysis"/>
    <property type="evidence" value="ECO:0007669"/>
    <property type="project" value="InterPro"/>
</dbReference>
<evidence type="ECO:0000313" key="2">
    <source>
        <dbReference type="EMBL" id="QCY48417.1"/>
    </source>
</evidence>
<dbReference type="GO" id="GO:0008236">
    <property type="term" value="F:serine-type peptidase activity"/>
    <property type="evidence" value="ECO:0007669"/>
    <property type="project" value="InterPro"/>
</dbReference>